<dbReference type="EMBL" id="NXLW01000006">
    <property type="protein sequence ID" value="RDU72547.1"/>
    <property type="molecule type" value="Genomic_DNA"/>
</dbReference>
<comment type="caution">
    <text evidence="2">The sequence shown here is derived from an EMBL/GenBank/DDBJ whole genome shotgun (WGS) entry which is preliminary data.</text>
</comment>
<organism evidence="2 3">
    <name type="scientific">Helicobacter aurati</name>
    <dbReference type="NCBI Taxonomy" id="137778"/>
    <lineage>
        <taxon>Bacteria</taxon>
        <taxon>Pseudomonadati</taxon>
        <taxon>Campylobacterota</taxon>
        <taxon>Epsilonproteobacteria</taxon>
        <taxon>Campylobacterales</taxon>
        <taxon>Helicobacteraceae</taxon>
        <taxon>Helicobacter</taxon>
    </lineage>
</organism>
<dbReference type="AlphaFoldDB" id="A0A3D8J4X8"/>
<keyword evidence="3" id="KW-1185">Reference proteome</keyword>
<feature type="transmembrane region" description="Helical" evidence="1">
    <location>
        <begin position="7"/>
        <end position="27"/>
    </location>
</feature>
<evidence type="ECO:0000256" key="1">
    <source>
        <dbReference type="SAM" id="Phobius"/>
    </source>
</evidence>
<evidence type="ECO:0000313" key="2">
    <source>
        <dbReference type="EMBL" id="RDU72547.1"/>
    </source>
</evidence>
<keyword evidence="1" id="KW-1133">Transmembrane helix</keyword>
<evidence type="ECO:0000313" key="3">
    <source>
        <dbReference type="Proteomes" id="UP000256424"/>
    </source>
</evidence>
<dbReference type="RefSeq" id="WP_104763532.1">
    <property type="nucleotide sequence ID" value="NZ_FZPM01000025.1"/>
</dbReference>
<sequence length="211" mass="24831">MSNRRTFWPLGILFIILLGIILIVVSVRISSIQSIAPDSAFSQKKLFVDTNINELMNIQNRFETFYIPYLGINKHPNRESIYKIQNPYYVKPPAPKTEPQEHIKLKPEDNMLFLVFAGQATNNRDGQYPLIKFAELEFVRLNMESKEVESFKVPLHEYRDEKIENNDVVFESESFSLPLKGFYQARFSIHVQFHGDTNTQKVFFYHWVFNT</sequence>
<name>A0A3D8J4X8_9HELI</name>
<dbReference type="OrthoDB" id="5329509at2"/>
<reference evidence="2 3" key="1">
    <citation type="submission" date="2018-04" db="EMBL/GenBank/DDBJ databases">
        <title>Novel Campyloabacter and Helicobacter Species and Strains.</title>
        <authorList>
            <person name="Mannion A.J."/>
            <person name="Shen Z."/>
            <person name="Fox J.G."/>
        </authorList>
    </citation>
    <scope>NUCLEOTIDE SEQUENCE [LARGE SCALE GENOMIC DNA]</scope>
    <source>
        <strain evidence="2 3">MIT 97-5075</strain>
    </source>
</reference>
<gene>
    <name evidence="2" type="ORF">CQA66_04350</name>
</gene>
<keyword evidence="1" id="KW-0472">Membrane</keyword>
<proteinExistence type="predicted"/>
<dbReference type="Proteomes" id="UP000256424">
    <property type="component" value="Unassembled WGS sequence"/>
</dbReference>
<keyword evidence="1" id="KW-0812">Transmembrane</keyword>
<accession>A0A3D8J4X8</accession>
<protein>
    <submittedName>
        <fullName evidence="2">Uncharacterized protein</fullName>
    </submittedName>
</protein>